<comment type="caution">
    <text evidence="2">The sequence shown here is derived from an EMBL/GenBank/DDBJ whole genome shotgun (WGS) entry which is preliminary data.</text>
</comment>
<reference evidence="2 3" key="1">
    <citation type="journal article" date="2023" name="G3 (Bethesda)">
        <title>A chromosome-length genome assembly and annotation of blackberry (Rubus argutus, cv. 'Hillquist').</title>
        <authorList>
            <person name="Bruna T."/>
            <person name="Aryal R."/>
            <person name="Dudchenko O."/>
            <person name="Sargent D.J."/>
            <person name="Mead D."/>
            <person name="Buti M."/>
            <person name="Cavallini A."/>
            <person name="Hytonen T."/>
            <person name="Andres J."/>
            <person name="Pham M."/>
            <person name="Weisz D."/>
            <person name="Mascagni F."/>
            <person name="Usai G."/>
            <person name="Natali L."/>
            <person name="Bassil N."/>
            <person name="Fernandez G.E."/>
            <person name="Lomsadze A."/>
            <person name="Armour M."/>
            <person name="Olukolu B."/>
            <person name="Poorten T."/>
            <person name="Britton C."/>
            <person name="Davik J."/>
            <person name="Ashrafi H."/>
            <person name="Aiden E.L."/>
            <person name="Borodovsky M."/>
            <person name="Worthington M."/>
        </authorList>
    </citation>
    <scope>NUCLEOTIDE SEQUENCE [LARGE SCALE GENOMIC DNA]</scope>
    <source>
        <strain evidence="2">PI 553951</strain>
    </source>
</reference>
<proteinExistence type="predicted"/>
<evidence type="ECO:0000313" key="3">
    <source>
        <dbReference type="Proteomes" id="UP001457282"/>
    </source>
</evidence>
<sequence>MESPDLESSGGLTKQSTKHDNPILQVHRKLAARVAIVSGIAGLHERLGSDQIRPANMSEVVVSHGGACSAVV</sequence>
<feature type="region of interest" description="Disordered" evidence="1">
    <location>
        <begin position="1"/>
        <end position="22"/>
    </location>
</feature>
<protein>
    <submittedName>
        <fullName evidence="2">Uncharacterized protein</fullName>
    </submittedName>
</protein>
<evidence type="ECO:0000313" key="2">
    <source>
        <dbReference type="EMBL" id="KAK9951481.1"/>
    </source>
</evidence>
<name>A0AAW1YRZ3_RUBAR</name>
<dbReference type="EMBL" id="JBEDUW010000001">
    <property type="protein sequence ID" value="KAK9951481.1"/>
    <property type="molecule type" value="Genomic_DNA"/>
</dbReference>
<dbReference type="AlphaFoldDB" id="A0AAW1YRZ3"/>
<gene>
    <name evidence="2" type="ORF">M0R45_006921</name>
</gene>
<evidence type="ECO:0000256" key="1">
    <source>
        <dbReference type="SAM" id="MobiDB-lite"/>
    </source>
</evidence>
<dbReference type="Proteomes" id="UP001457282">
    <property type="component" value="Unassembled WGS sequence"/>
</dbReference>
<organism evidence="2 3">
    <name type="scientific">Rubus argutus</name>
    <name type="common">Southern blackberry</name>
    <dbReference type="NCBI Taxonomy" id="59490"/>
    <lineage>
        <taxon>Eukaryota</taxon>
        <taxon>Viridiplantae</taxon>
        <taxon>Streptophyta</taxon>
        <taxon>Embryophyta</taxon>
        <taxon>Tracheophyta</taxon>
        <taxon>Spermatophyta</taxon>
        <taxon>Magnoliopsida</taxon>
        <taxon>eudicotyledons</taxon>
        <taxon>Gunneridae</taxon>
        <taxon>Pentapetalae</taxon>
        <taxon>rosids</taxon>
        <taxon>fabids</taxon>
        <taxon>Rosales</taxon>
        <taxon>Rosaceae</taxon>
        <taxon>Rosoideae</taxon>
        <taxon>Rosoideae incertae sedis</taxon>
        <taxon>Rubus</taxon>
    </lineage>
</organism>
<keyword evidence="3" id="KW-1185">Reference proteome</keyword>
<accession>A0AAW1YRZ3</accession>